<dbReference type="PANTHER" id="PTHR12877">
    <property type="entry name" value="RHO GUANINE NUCLEOTIDE EXCHANGE FACTOR"/>
    <property type="match status" value="1"/>
</dbReference>
<feature type="non-terminal residue" evidence="3">
    <location>
        <position position="1"/>
    </location>
</feature>
<name>A0A0B7BXZ6_9EUPU</name>
<dbReference type="AlphaFoldDB" id="A0A0B7BXZ6"/>
<evidence type="ECO:0000313" key="3">
    <source>
        <dbReference type="EMBL" id="CEK97256.1"/>
    </source>
</evidence>
<dbReference type="GO" id="GO:0030036">
    <property type="term" value="P:actin cytoskeleton organization"/>
    <property type="evidence" value="ECO:0007669"/>
    <property type="project" value="TreeGrafter"/>
</dbReference>
<gene>
    <name evidence="3" type="primary">ORF215220</name>
</gene>
<feature type="compositionally biased region" description="Basic and acidic residues" evidence="2">
    <location>
        <begin position="70"/>
        <end position="90"/>
    </location>
</feature>
<evidence type="ECO:0000256" key="1">
    <source>
        <dbReference type="ARBA" id="ARBA00022658"/>
    </source>
</evidence>
<sequence>VGTSLGIVLTVPLPRLSDGVPLYRGCPKISLHAHKGPVRFLFTMLCSSNILELNRASSLRSTLRARQSRRNLEREKMELEESQKRKERTINSESTKSLDAIGEMAISNDDQNNTIDTNLSTKEDEEMLCLDEGGSSVNIRDER</sequence>
<organism evidence="3">
    <name type="scientific">Arion vulgaris</name>
    <dbReference type="NCBI Taxonomy" id="1028688"/>
    <lineage>
        <taxon>Eukaryota</taxon>
        <taxon>Metazoa</taxon>
        <taxon>Spiralia</taxon>
        <taxon>Lophotrochozoa</taxon>
        <taxon>Mollusca</taxon>
        <taxon>Gastropoda</taxon>
        <taxon>Heterobranchia</taxon>
        <taxon>Euthyneura</taxon>
        <taxon>Panpulmonata</taxon>
        <taxon>Eupulmonata</taxon>
        <taxon>Stylommatophora</taxon>
        <taxon>Helicina</taxon>
        <taxon>Arionoidea</taxon>
        <taxon>Arionidae</taxon>
        <taxon>Arion</taxon>
    </lineage>
</organism>
<protein>
    <submittedName>
        <fullName evidence="3">Uncharacterized protein</fullName>
    </submittedName>
</protein>
<dbReference type="PANTHER" id="PTHR12877:SF7">
    <property type="entry name" value="RHO GUANINE NUCLEOTIDE EXCHANGE FACTOR 10-LIKE PROTEIN"/>
    <property type="match status" value="1"/>
</dbReference>
<dbReference type="GO" id="GO:0005085">
    <property type="term" value="F:guanyl-nucleotide exchange factor activity"/>
    <property type="evidence" value="ECO:0007669"/>
    <property type="project" value="UniProtKB-KW"/>
</dbReference>
<reference evidence="3" key="1">
    <citation type="submission" date="2014-12" db="EMBL/GenBank/DDBJ databases">
        <title>Insight into the proteome of Arion vulgaris.</title>
        <authorList>
            <person name="Aradska J."/>
            <person name="Bulat T."/>
            <person name="Smidak R."/>
            <person name="Sarate P."/>
            <person name="Gangsoo J."/>
            <person name="Sialana F."/>
            <person name="Bilban M."/>
            <person name="Lubec G."/>
        </authorList>
    </citation>
    <scope>NUCLEOTIDE SEQUENCE</scope>
    <source>
        <tissue evidence="3">Skin</tissue>
    </source>
</reference>
<dbReference type="GO" id="GO:0051496">
    <property type="term" value="P:positive regulation of stress fiber assembly"/>
    <property type="evidence" value="ECO:0007669"/>
    <property type="project" value="TreeGrafter"/>
</dbReference>
<keyword evidence="1" id="KW-0344">Guanine-nucleotide releasing factor</keyword>
<proteinExistence type="predicted"/>
<feature type="non-terminal residue" evidence="3">
    <location>
        <position position="143"/>
    </location>
</feature>
<dbReference type="InterPro" id="IPR039919">
    <property type="entry name" value="ARHGEF10/ARHGEF17"/>
</dbReference>
<feature type="region of interest" description="Disordered" evidence="2">
    <location>
        <begin position="63"/>
        <end position="98"/>
    </location>
</feature>
<dbReference type="Pfam" id="PF19056">
    <property type="entry name" value="WD40_2"/>
    <property type="match status" value="1"/>
</dbReference>
<accession>A0A0B7BXZ6</accession>
<dbReference type="EMBL" id="HACG01050391">
    <property type="protein sequence ID" value="CEK97256.1"/>
    <property type="molecule type" value="Transcribed_RNA"/>
</dbReference>
<evidence type="ECO:0000256" key="2">
    <source>
        <dbReference type="SAM" id="MobiDB-lite"/>
    </source>
</evidence>